<evidence type="ECO:0000313" key="1">
    <source>
        <dbReference type="EMBL" id="KAF5933072.1"/>
    </source>
</evidence>
<proteinExistence type="predicted"/>
<reference evidence="2" key="1">
    <citation type="journal article" date="2020" name="Nat. Commun.">
        <title>Genome assembly of wild tea tree DASZ reveals pedigree and selection history of tea varieties.</title>
        <authorList>
            <person name="Zhang W."/>
            <person name="Zhang Y."/>
            <person name="Qiu H."/>
            <person name="Guo Y."/>
            <person name="Wan H."/>
            <person name="Zhang X."/>
            <person name="Scossa F."/>
            <person name="Alseekh S."/>
            <person name="Zhang Q."/>
            <person name="Wang P."/>
            <person name="Xu L."/>
            <person name="Schmidt M.H."/>
            <person name="Jia X."/>
            <person name="Li D."/>
            <person name="Zhu A."/>
            <person name="Guo F."/>
            <person name="Chen W."/>
            <person name="Ni D."/>
            <person name="Usadel B."/>
            <person name="Fernie A.R."/>
            <person name="Wen W."/>
        </authorList>
    </citation>
    <scope>NUCLEOTIDE SEQUENCE [LARGE SCALE GENOMIC DNA]</scope>
    <source>
        <strain evidence="2">cv. G240</strain>
    </source>
</reference>
<gene>
    <name evidence="1" type="ORF">HYC85_029243</name>
</gene>
<organism evidence="1 2">
    <name type="scientific">Camellia sinensis</name>
    <name type="common">Tea plant</name>
    <name type="synonym">Thea sinensis</name>
    <dbReference type="NCBI Taxonomy" id="4442"/>
    <lineage>
        <taxon>Eukaryota</taxon>
        <taxon>Viridiplantae</taxon>
        <taxon>Streptophyta</taxon>
        <taxon>Embryophyta</taxon>
        <taxon>Tracheophyta</taxon>
        <taxon>Spermatophyta</taxon>
        <taxon>Magnoliopsida</taxon>
        <taxon>eudicotyledons</taxon>
        <taxon>Gunneridae</taxon>
        <taxon>Pentapetalae</taxon>
        <taxon>asterids</taxon>
        <taxon>Ericales</taxon>
        <taxon>Theaceae</taxon>
        <taxon>Camellia</taxon>
    </lineage>
</organism>
<evidence type="ECO:0000313" key="2">
    <source>
        <dbReference type="Proteomes" id="UP000593564"/>
    </source>
</evidence>
<accession>A0A7J7FXI8</accession>
<reference evidence="1 2" key="2">
    <citation type="submission" date="2020-07" db="EMBL/GenBank/DDBJ databases">
        <title>Genome assembly of wild tea tree DASZ reveals pedigree and selection history of tea varieties.</title>
        <authorList>
            <person name="Zhang W."/>
        </authorList>
    </citation>
    <scope>NUCLEOTIDE SEQUENCE [LARGE SCALE GENOMIC DNA]</scope>
    <source>
        <strain evidence="2">cv. G240</strain>
        <tissue evidence="1">Leaf</tissue>
    </source>
</reference>
<dbReference type="AlphaFoldDB" id="A0A7J7FXI8"/>
<comment type="caution">
    <text evidence="1">The sequence shown here is derived from an EMBL/GenBank/DDBJ whole genome shotgun (WGS) entry which is preliminary data.</text>
</comment>
<keyword evidence="2" id="KW-1185">Reference proteome</keyword>
<dbReference type="EMBL" id="JACBKZ010000014">
    <property type="protein sequence ID" value="KAF5933072.1"/>
    <property type="molecule type" value="Genomic_DNA"/>
</dbReference>
<sequence>MIVLPLPTFADLHEIGVQIEDAMMQGLINQDREQRKKAFTRSLNAGTSSAAAARTSDVGMVTTTTPKTATATPSPVNFIQRTAIPYDPSIYITPSYLPKPEVFIPDNTDLCILSISQTQPELVVVIVEDRTGMTLEADGNVGSELEGSGSFAYNPSGYITSTYQAKPRVELPVGAEISVVREDRPSQGLDDLGELEEDIVNLQFFNEQDSGDVNINWFDLDGSVENTGWLSDEPDVVEAPQPEQGQLEAGISAVAGMAEN</sequence>
<dbReference type="Proteomes" id="UP000593564">
    <property type="component" value="Unassembled WGS sequence"/>
</dbReference>
<name>A0A7J7FXI8_CAMSI</name>
<protein>
    <submittedName>
        <fullName evidence="1">Uncharacterized protein</fullName>
    </submittedName>
</protein>